<dbReference type="PROSITE" id="PS50887">
    <property type="entry name" value="GGDEF"/>
    <property type="match status" value="1"/>
</dbReference>
<dbReference type="PANTHER" id="PTHR33121">
    <property type="entry name" value="CYCLIC DI-GMP PHOSPHODIESTERASE PDEF"/>
    <property type="match status" value="1"/>
</dbReference>
<dbReference type="CDD" id="cd01949">
    <property type="entry name" value="GGDEF"/>
    <property type="match status" value="1"/>
</dbReference>
<dbReference type="SMART" id="SM00267">
    <property type="entry name" value="GGDEF"/>
    <property type="match status" value="1"/>
</dbReference>
<dbReference type="PANTHER" id="PTHR33121:SF70">
    <property type="entry name" value="SIGNALING PROTEIN YKOW"/>
    <property type="match status" value="1"/>
</dbReference>
<dbReference type="SUPFAM" id="SSF141868">
    <property type="entry name" value="EAL domain-like"/>
    <property type="match status" value="1"/>
</dbReference>
<dbReference type="InterPro" id="IPR001633">
    <property type="entry name" value="EAL_dom"/>
</dbReference>
<dbReference type="SMART" id="SM00052">
    <property type="entry name" value="EAL"/>
    <property type="match status" value="1"/>
</dbReference>
<dbReference type="SUPFAM" id="SSF55073">
    <property type="entry name" value="Nucleotide cyclase"/>
    <property type="match status" value="1"/>
</dbReference>
<dbReference type="EMBL" id="CP054491">
    <property type="protein sequence ID" value="QKQ27584.1"/>
    <property type="molecule type" value="Genomic_DNA"/>
</dbReference>
<gene>
    <name evidence="5" type="ORF">HUE57_15780</name>
</gene>
<dbReference type="Gene3D" id="3.20.20.450">
    <property type="entry name" value="EAL domain"/>
    <property type="match status" value="1"/>
</dbReference>
<dbReference type="InterPro" id="IPR050706">
    <property type="entry name" value="Cyclic-di-GMP_PDE-like"/>
</dbReference>
<feature type="domain" description="GGDEF" evidence="4">
    <location>
        <begin position="1"/>
        <end position="116"/>
    </location>
</feature>
<feature type="domain" description="EAL" evidence="3">
    <location>
        <begin position="125"/>
        <end position="380"/>
    </location>
</feature>
<evidence type="ECO:0000259" key="4">
    <source>
        <dbReference type="PROSITE" id="PS50887"/>
    </source>
</evidence>
<evidence type="ECO:0000256" key="1">
    <source>
        <dbReference type="ARBA" id="ARBA00012282"/>
    </source>
</evidence>
<dbReference type="AlphaFoldDB" id="A0A6N0HYY7"/>
<evidence type="ECO:0000256" key="2">
    <source>
        <dbReference type="ARBA" id="ARBA00022636"/>
    </source>
</evidence>
<accession>A0A6N0HYY7</accession>
<keyword evidence="6" id="KW-1185">Reference proteome</keyword>
<dbReference type="Proteomes" id="UP000509658">
    <property type="component" value="Chromosome"/>
</dbReference>
<reference evidence="5 6" key="1">
    <citation type="submission" date="2020-05" db="EMBL/GenBank/DDBJ databases">
        <title>Horizontal transmission and recombination maintain forever young bacterial symbiont genomes.</title>
        <authorList>
            <person name="Russell S.L."/>
            <person name="Pepper-Tunick E."/>
            <person name="Svedberg J."/>
            <person name="Byrne A."/>
            <person name="Ruelas Castillo J."/>
            <person name="Vollmers C."/>
            <person name="Beinart R.A."/>
            <person name="Corbett-Detig R."/>
        </authorList>
    </citation>
    <scope>NUCLEOTIDE SEQUENCE [LARGE SCALE GENOMIC DNA]</scope>
    <source>
        <strain evidence="5">Santa_Monica_outfall</strain>
    </source>
</reference>
<sequence length="383" mass="43100">MGDGLVKQVAERLAGEVRAEDTAARLGGDEFVVLMTELAEDPEMALMETQIVVQKIQSAIARPFHIDGNELHVSISIGITLFPENSDVADDVLKQADIAMYKAKEQGRDTFQFYLPSMQLAASERLQMENDLRKAIHNGELSLHYQPQFSIDDRLMGAECLLRWLHPEEGMISQARFIPVAEDSGLILSIGEWVMRSACKQLRMWELEGRGGEINRLAINVSPKQFKQRDFVVMVSRIIEESGIDPSRVELELTEGMLLENVEETIDKMTQLKSIGISFAIDDFGTGYSSLSYLKRLPLDKLKIDQSFVRDIEKGDSGSAIVETIISMTHHLGLEVIAEGVETRGQLDFLKHSGCHHFQGYYFNRPLPVDEFEKELNESINPV</sequence>
<dbReference type="NCBIfam" id="TIGR00254">
    <property type="entry name" value="GGDEF"/>
    <property type="match status" value="1"/>
</dbReference>
<organism evidence="5 6">
    <name type="scientific">Candidatus Reidiella endopervernicosa</name>
    <dbReference type="NCBI Taxonomy" id="2738883"/>
    <lineage>
        <taxon>Bacteria</taxon>
        <taxon>Pseudomonadati</taxon>
        <taxon>Pseudomonadota</taxon>
        <taxon>Gammaproteobacteria</taxon>
        <taxon>Candidatus Reidiella</taxon>
    </lineage>
</organism>
<dbReference type="PROSITE" id="PS50883">
    <property type="entry name" value="EAL"/>
    <property type="match status" value="1"/>
</dbReference>
<dbReference type="InterPro" id="IPR035919">
    <property type="entry name" value="EAL_sf"/>
</dbReference>
<dbReference type="KEGG" id="rev:HUE57_15780"/>
<dbReference type="Pfam" id="PF00990">
    <property type="entry name" value="GGDEF"/>
    <property type="match status" value="1"/>
</dbReference>
<evidence type="ECO:0000259" key="3">
    <source>
        <dbReference type="PROSITE" id="PS50883"/>
    </source>
</evidence>
<keyword evidence="2" id="KW-0973">c-di-GMP</keyword>
<dbReference type="InterPro" id="IPR029787">
    <property type="entry name" value="Nucleotide_cyclase"/>
</dbReference>
<evidence type="ECO:0000313" key="5">
    <source>
        <dbReference type="EMBL" id="QKQ27584.1"/>
    </source>
</evidence>
<dbReference type="Gene3D" id="3.30.70.270">
    <property type="match status" value="1"/>
</dbReference>
<dbReference type="FunFam" id="3.20.20.450:FF:000001">
    <property type="entry name" value="Cyclic di-GMP phosphodiesterase yahA"/>
    <property type="match status" value="1"/>
</dbReference>
<dbReference type="InterPro" id="IPR000160">
    <property type="entry name" value="GGDEF_dom"/>
</dbReference>
<dbReference type="CDD" id="cd01948">
    <property type="entry name" value="EAL"/>
    <property type="match status" value="1"/>
</dbReference>
<proteinExistence type="predicted"/>
<dbReference type="InterPro" id="IPR043128">
    <property type="entry name" value="Rev_trsase/Diguanyl_cyclase"/>
</dbReference>
<dbReference type="EC" id="3.1.4.52" evidence="1"/>
<protein>
    <recommendedName>
        <fullName evidence="1">cyclic-guanylate-specific phosphodiesterase</fullName>
        <ecNumber evidence="1">3.1.4.52</ecNumber>
    </recommendedName>
</protein>
<name>A0A6N0HYY7_9GAMM</name>
<dbReference type="GO" id="GO:0071111">
    <property type="term" value="F:cyclic-guanylate-specific phosphodiesterase activity"/>
    <property type="evidence" value="ECO:0007669"/>
    <property type="project" value="UniProtKB-EC"/>
</dbReference>
<evidence type="ECO:0000313" key="6">
    <source>
        <dbReference type="Proteomes" id="UP000509658"/>
    </source>
</evidence>
<dbReference type="Pfam" id="PF00563">
    <property type="entry name" value="EAL"/>
    <property type="match status" value="1"/>
</dbReference>